<protein>
    <submittedName>
        <fullName evidence="2">Uncharacterized conserved protein, contains tandem ACT domains</fullName>
    </submittedName>
</protein>
<dbReference type="Gene3D" id="3.30.2130.10">
    <property type="entry name" value="VC0802-like"/>
    <property type="match status" value="1"/>
</dbReference>
<feature type="domain" description="ACT" evidence="1">
    <location>
        <begin position="24"/>
        <end position="162"/>
    </location>
</feature>
<dbReference type="RefSeq" id="WP_245764598.1">
    <property type="nucleotide sequence ID" value="NZ_FOQD01000009.1"/>
</dbReference>
<dbReference type="STRING" id="1576369.SAMN05421753_10915"/>
<dbReference type="EMBL" id="FOQD01000009">
    <property type="protein sequence ID" value="SFI44267.1"/>
    <property type="molecule type" value="Genomic_DNA"/>
</dbReference>
<dbReference type="Proteomes" id="UP000199518">
    <property type="component" value="Unassembled WGS sequence"/>
</dbReference>
<name>A0A1I3I8V4_9PLAN</name>
<keyword evidence="3" id="KW-1185">Reference proteome</keyword>
<sequence length="167" mass="19214">MPSSYDDDNAVAPMTMRGRDWPCLRQFCVFMENRVGRLHELLKQIEQHDIRIFALSIVDSVDFAVARVLVSDSDRVREILSLTNFTVIENDILGVELPDEADPFSTIFRPLVAAEFNISYTYPLLYRRSRRGAIAIYVDNIDGARQILLDQGQHLLTENDLQSDEFF</sequence>
<dbReference type="InterPro" id="IPR045865">
    <property type="entry name" value="ACT-like_dom_sf"/>
</dbReference>
<evidence type="ECO:0000313" key="2">
    <source>
        <dbReference type="EMBL" id="SFI44267.1"/>
    </source>
</evidence>
<dbReference type="PANTHER" id="PTHR40099">
    <property type="entry name" value="ACETOLACTATE SYNTHASE, SMALL SUBUNIT"/>
    <property type="match status" value="1"/>
</dbReference>
<proteinExistence type="predicted"/>
<dbReference type="SUPFAM" id="SSF55021">
    <property type="entry name" value="ACT-like"/>
    <property type="match status" value="1"/>
</dbReference>
<accession>A0A1I3I8V4</accession>
<dbReference type="AlphaFoldDB" id="A0A1I3I8V4"/>
<evidence type="ECO:0000259" key="1">
    <source>
        <dbReference type="Pfam" id="PF19571"/>
    </source>
</evidence>
<gene>
    <name evidence="2" type="ORF">SAMN05421753_10915</name>
</gene>
<dbReference type="InterPro" id="IPR045739">
    <property type="entry name" value="ACT_dom_pair"/>
</dbReference>
<organism evidence="2 3">
    <name type="scientific">Planctomicrobium piriforme</name>
    <dbReference type="NCBI Taxonomy" id="1576369"/>
    <lineage>
        <taxon>Bacteria</taxon>
        <taxon>Pseudomonadati</taxon>
        <taxon>Planctomycetota</taxon>
        <taxon>Planctomycetia</taxon>
        <taxon>Planctomycetales</taxon>
        <taxon>Planctomycetaceae</taxon>
        <taxon>Planctomicrobium</taxon>
    </lineage>
</organism>
<reference evidence="3" key="1">
    <citation type="submission" date="2016-10" db="EMBL/GenBank/DDBJ databases">
        <authorList>
            <person name="Varghese N."/>
            <person name="Submissions S."/>
        </authorList>
    </citation>
    <scope>NUCLEOTIDE SEQUENCE [LARGE SCALE GENOMIC DNA]</scope>
    <source>
        <strain evidence="3">DSM 26348</strain>
    </source>
</reference>
<dbReference type="Pfam" id="PF19571">
    <property type="entry name" value="ACT_8"/>
    <property type="match status" value="1"/>
</dbReference>
<evidence type="ECO:0000313" key="3">
    <source>
        <dbReference type="Proteomes" id="UP000199518"/>
    </source>
</evidence>
<dbReference type="PANTHER" id="PTHR40099:SF1">
    <property type="entry name" value="ACETOLACTATE SYNTHASE, SMALL SUBUNIT"/>
    <property type="match status" value="1"/>
</dbReference>